<dbReference type="PANTHER" id="PTHR30204">
    <property type="entry name" value="REDOX-CYCLING DRUG-SENSING TRANSCRIPTIONAL ACTIVATOR SOXR"/>
    <property type="match status" value="1"/>
</dbReference>
<sequence>MDNLKIDDVAKACGLTKRSIRYYEEIGLIPPPERSEGGIRIYTRGHIERLRQIINARDVLGFSLQEILEFVSVRESLDEQKEKYWKTEEAEAKLAQLRDIEATVGKQLEMVEQKLAKMLEFRAEMERIQKRVTEGIARLTQEKES</sequence>
<dbReference type="Gene3D" id="1.10.1660.10">
    <property type="match status" value="1"/>
</dbReference>
<dbReference type="Pfam" id="PF13411">
    <property type="entry name" value="MerR_1"/>
    <property type="match status" value="1"/>
</dbReference>
<accession>A0A6C0G7D9</accession>
<dbReference type="AlphaFoldDB" id="A0A6C0G7D9"/>
<evidence type="ECO:0000259" key="2">
    <source>
        <dbReference type="PROSITE" id="PS50937"/>
    </source>
</evidence>
<dbReference type="RefSeq" id="WP_162360221.1">
    <property type="nucleotide sequence ID" value="NZ_CP048209.1"/>
</dbReference>
<dbReference type="InterPro" id="IPR000551">
    <property type="entry name" value="MerR-type_HTH_dom"/>
</dbReference>
<gene>
    <name evidence="3" type="ORF">GXP70_29370</name>
</gene>
<evidence type="ECO:0000313" key="4">
    <source>
        <dbReference type="Proteomes" id="UP000476064"/>
    </source>
</evidence>
<protein>
    <submittedName>
        <fullName evidence="3">MerR family transcriptional regulator</fullName>
    </submittedName>
</protein>
<dbReference type="PROSITE" id="PS50937">
    <property type="entry name" value="HTH_MERR_2"/>
    <property type="match status" value="1"/>
</dbReference>
<dbReference type="KEGG" id="plyc:GXP70_29370"/>
<evidence type="ECO:0000256" key="1">
    <source>
        <dbReference type="ARBA" id="ARBA00023125"/>
    </source>
</evidence>
<keyword evidence="1" id="KW-0238">DNA-binding</keyword>
<dbReference type="Proteomes" id="UP000476064">
    <property type="component" value="Chromosome"/>
</dbReference>
<dbReference type="SMART" id="SM00422">
    <property type="entry name" value="HTH_MERR"/>
    <property type="match status" value="1"/>
</dbReference>
<dbReference type="SUPFAM" id="SSF46955">
    <property type="entry name" value="Putative DNA-binding domain"/>
    <property type="match status" value="1"/>
</dbReference>
<dbReference type="GO" id="GO:0003700">
    <property type="term" value="F:DNA-binding transcription factor activity"/>
    <property type="evidence" value="ECO:0007669"/>
    <property type="project" value="InterPro"/>
</dbReference>
<proteinExistence type="predicted"/>
<dbReference type="InterPro" id="IPR009061">
    <property type="entry name" value="DNA-bd_dom_put_sf"/>
</dbReference>
<dbReference type="InterPro" id="IPR047057">
    <property type="entry name" value="MerR_fam"/>
</dbReference>
<evidence type="ECO:0000313" key="3">
    <source>
        <dbReference type="EMBL" id="QHT63662.1"/>
    </source>
</evidence>
<dbReference type="EMBL" id="CP048209">
    <property type="protein sequence ID" value="QHT63662.1"/>
    <property type="molecule type" value="Genomic_DNA"/>
</dbReference>
<dbReference type="PANTHER" id="PTHR30204:SF58">
    <property type="entry name" value="HTH-TYPE TRANSCRIPTIONAL REGULATOR YFMP"/>
    <property type="match status" value="1"/>
</dbReference>
<feature type="domain" description="HTH merR-type" evidence="2">
    <location>
        <begin position="3"/>
        <end position="73"/>
    </location>
</feature>
<dbReference type="GO" id="GO:0003677">
    <property type="term" value="F:DNA binding"/>
    <property type="evidence" value="ECO:0007669"/>
    <property type="project" value="UniProtKB-KW"/>
</dbReference>
<name>A0A6C0G7D9_9BACL</name>
<reference evidence="3 4" key="1">
    <citation type="submission" date="2020-01" db="EMBL/GenBank/DDBJ databases">
        <title>Paenibacillus sp. nov., isolated from tomato rhizosphere.</title>
        <authorList>
            <person name="Weon H.-Y."/>
            <person name="Lee S.A."/>
        </authorList>
    </citation>
    <scope>NUCLEOTIDE SEQUENCE [LARGE SCALE GENOMIC DNA]</scope>
    <source>
        <strain evidence="3 4">12200R-189</strain>
    </source>
</reference>
<organism evidence="3 4">
    <name type="scientific">Paenibacillus lycopersici</name>
    <dbReference type="NCBI Taxonomy" id="2704462"/>
    <lineage>
        <taxon>Bacteria</taxon>
        <taxon>Bacillati</taxon>
        <taxon>Bacillota</taxon>
        <taxon>Bacilli</taxon>
        <taxon>Bacillales</taxon>
        <taxon>Paenibacillaceae</taxon>
        <taxon>Paenibacillus</taxon>
    </lineage>
</organism>
<keyword evidence="4" id="KW-1185">Reference proteome</keyword>